<accession>A0A5J4UT38</accession>
<feature type="repeat" description="TPR" evidence="4">
    <location>
        <begin position="242"/>
        <end position="275"/>
    </location>
</feature>
<dbReference type="GO" id="GO:0061512">
    <property type="term" value="P:protein localization to cilium"/>
    <property type="evidence" value="ECO:0007669"/>
    <property type="project" value="TreeGrafter"/>
</dbReference>
<comment type="caution">
    <text evidence="6">The sequence shown here is derived from an EMBL/GenBank/DDBJ whole genome shotgun (WGS) entry which is preliminary data.</text>
</comment>
<dbReference type="InterPro" id="IPR011990">
    <property type="entry name" value="TPR-like_helical_dom_sf"/>
</dbReference>
<proteinExistence type="inferred from homology"/>
<feature type="repeat" description="TPR" evidence="4">
    <location>
        <begin position="175"/>
        <end position="208"/>
    </location>
</feature>
<evidence type="ECO:0000313" key="7">
    <source>
        <dbReference type="Proteomes" id="UP000324800"/>
    </source>
</evidence>
<dbReference type="AlphaFoldDB" id="A0A5J4UT38"/>
<dbReference type="PANTHER" id="PTHR44186:SF1">
    <property type="entry name" value="BARDET-BIEDL SYNDROME 4 PROTEIN"/>
    <property type="match status" value="1"/>
</dbReference>
<feature type="compositionally biased region" description="Acidic residues" evidence="5">
    <location>
        <begin position="501"/>
        <end position="527"/>
    </location>
</feature>
<evidence type="ECO:0000256" key="1">
    <source>
        <dbReference type="ARBA" id="ARBA00022737"/>
    </source>
</evidence>
<dbReference type="OrthoDB" id="309339at2759"/>
<reference evidence="6 7" key="1">
    <citation type="submission" date="2019-03" db="EMBL/GenBank/DDBJ databases">
        <title>Single cell metagenomics reveals metabolic interactions within the superorganism composed of flagellate Streblomastix strix and complex community of Bacteroidetes bacteria on its surface.</title>
        <authorList>
            <person name="Treitli S.C."/>
            <person name="Kolisko M."/>
            <person name="Husnik F."/>
            <person name="Keeling P."/>
            <person name="Hampl V."/>
        </authorList>
    </citation>
    <scope>NUCLEOTIDE SEQUENCE [LARGE SCALE GENOMIC DNA]</scope>
    <source>
        <strain evidence="6">ST1C</strain>
    </source>
</reference>
<dbReference type="EMBL" id="SNRW01012440">
    <property type="protein sequence ID" value="KAA6373826.1"/>
    <property type="molecule type" value="Genomic_DNA"/>
</dbReference>
<protein>
    <submittedName>
        <fullName evidence="6">Putative BBS4 protein</fullName>
    </submittedName>
</protein>
<dbReference type="SMART" id="SM00028">
    <property type="entry name" value="TPR"/>
    <property type="match status" value="7"/>
</dbReference>
<comment type="similarity">
    <text evidence="3">Belongs to the BBS4 family.</text>
</comment>
<dbReference type="PROSITE" id="PS50293">
    <property type="entry name" value="TPR_REGION"/>
    <property type="match status" value="1"/>
</dbReference>
<keyword evidence="1" id="KW-0677">Repeat</keyword>
<dbReference type="Gene3D" id="1.25.40.10">
    <property type="entry name" value="Tetratricopeptide repeat domain"/>
    <property type="match status" value="2"/>
</dbReference>
<dbReference type="PROSITE" id="PS50005">
    <property type="entry name" value="TPR"/>
    <property type="match status" value="5"/>
</dbReference>
<feature type="repeat" description="TPR" evidence="4">
    <location>
        <begin position="141"/>
        <end position="174"/>
    </location>
</feature>
<organism evidence="6 7">
    <name type="scientific">Streblomastix strix</name>
    <dbReference type="NCBI Taxonomy" id="222440"/>
    <lineage>
        <taxon>Eukaryota</taxon>
        <taxon>Metamonada</taxon>
        <taxon>Preaxostyla</taxon>
        <taxon>Oxymonadida</taxon>
        <taxon>Streblomastigidae</taxon>
        <taxon>Streblomastix</taxon>
    </lineage>
</organism>
<dbReference type="PANTHER" id="PTHR44186">
    <property type="match status" value="1"/>
</dbReference>
<feature type="repeat" description="TPR" evidence="4">
    <location>
        <begin position="73"/>
        <end position="106"/>
    </location>
</feature>
<feature type="compositionally biased region" description="Acidic residues" evidence="5">
    <location>
        <begin position="429"/>
        <end position="460"/>
    </location>
</feature>
<feature type="compositionally biased region" description="Basic and acidic residues" evidence="5">
    <location>
        <begin position="415"/>
        <end position="428"/>
    </location>
</feature>
<dbReference type="InterPro" id="IPR019734">
    <property type="entry name" value="TPR_rpt"/>
</dbReference>
<sequence length="527" mass="59512">MSDSLPNNQQIHELFVRRAHKDCLDLIDAECARIGGDFEYGLYVRALILRQEGKVQESLSFFQKVVEMNPLSADNSKQVGKSLLLLGRYSEAINIFDTAVELSPDPDWEVLHNKGMCLVKLDRTDEAIAAFLEATEAEPKQPTLCALGDLYAKLGKFDDAINIYDSALKLSPENTEMQTILGLLHIKKDETEKAFEILGGALTINPRAPKTILAAGKIIQDSGDADVALTKYRIAAAQVEFAELWNNIGMCFYAKQKHQAAISCLMKARQMSPFDWHIAYNLGLLFLEVKQNMSAFLSISASISLHRQFAPTFSSLGIALSRLGDIDNAIEAYKRSISMENNHITHLNFAISLLNHGRFDESKQELRAFAAAFNTMSDEAKRDAKEIRDLSEQVVKTLKEKERESEAQISRTGARGKEQENDRRRQTQNDEEEENEQQQQQDDDEEEEEAEGADQDQNEGEQDKQDDIEQHNNNNQDQDENEDNNNNQDGNDNQDNNNQEQGDEENEEDNIDQEGNEEADQDEGEDQ</sequence>
<dbReference type="SUPFAM" id="SSF48452">
    <property type="entry name" value="TPR-like"/>
    <property type="match status" value="2"/>
</dbReference>
<gene>
    <name evidence="6" type="ORF">EZS28_030648</name>
</gene>
<evidence type="ECO:0000256" key="5">
    <source>
        <dbReference type="SAM" id="MobiDB-lite"/>
    </source>
</evidence>
<feature type="compositionally biased region" description="Low complexity" evidence="5">
    <location>
        <begin position="484"/>
        <end position="500"/>
    </location>
</feature>
<dbReference type="Pfam" id="PF13181">
    <property type="entry name" value="TPR_8"/>
    <property type="match status" value="2"/>
</dbReference>
<dbReference type="Proteomes" id="UP000324800">
    <property type="component" value="Unassembled WGS sequence"/>
</dbReference>
<evidence type="ECO:0000256" key="2">
    <source>
        <dbReference type="ARBA" id="ARBA00022803"/>
    </source>
</evidence>
<dbReference type="GO" id="GO:0060271">
    <property type="term" value="P:cilium assembly"/>
    <property type="evidence" value="ECO:0007669"/>
    <property type="project" value="TreeGrafter"/>
</dbReference>
<keyword evidence="2 4" id="KW-0802">TPR repeat</keyword>
<dbReference type="Pfam" id="PF13432">
    <property type="entry name" value="TPR_16"/>
    <property type="match status" value="2"/>
</dbReference>
<name>A0A5J4UT38_9EUKA</name>
<dbReference type="GO" id="GO:0036064">
    <property type="term" value="C:ciliary basal body"/>
    <property type="evidence" value="ECO:0007669"/>
    <property type="project" value="TreeGrafter"/>
</dbReference>
<evidence type="ECO:0000313" key="6">
    <source>
        <dbReference type="EMBL" id="KAA6373826.1"/>
    </source>
</evidence>
<dbReference type="Pfam" id="PF14559">
    <property type="entry name" value="TPR_19"/>
    <property type="match status" value="1"/>
</dbReference>
<evidence type="ECO:0000256" key="4">
    <source>
        <dbReference type="PROSITE-ProRule" id="PRU00339"/>
    </source>
</evidence>
<feature type="compositionally biased region" description="Basic and acidic residues" evidence="5">
    <location>
        <begin position="461"/>
        <end position="470"/>
    </location>
</feature>
<feature type="repeat" description="TPR" evidence="4">
    <location>
        <begin position="310"/>
        <end position="343"/>
    </location>
</feature>
<evidence type="ECO:0000256" key="3">
    <source>
        <dbReference type="ARBA" id="ARBA00023778"/>
    </source>
</evidence>
<feature type="region of interest" description="Disordered" evidence="5">
    <location>
        <begin position="398"/>
        <end position="527"/>
    </location>
</feature>